<dbReference type="RefSeq" id="WP_190446879.1">
    <property type="nucleotide sequence ID" value="NZ_JAMPLM010000021.1"/>
</dbReference>
<sequence length="54" mass="6173">MKNPLWTLFLLVALLMVVIAPFSALAMLMLFMVASVFVWAFWTFIQTLFSNDAT</sequence>
<proteinExistence type="predicted"/>
<comment type="caution">
    <text evidence="2">The sequence shown here is derived from an EMBL/GenBank/DDBJ whole genome shotgun (WGS) entry which is preliminary data.</text>
</comment>
<feature type="transmembrane region" description="Helical" evidence="1">
    <location>
        <begin position="29"/>
        <end position="49"/>
    </location>
</feature>
<evidence type="ECO:0000313" key="3">
    <source>
        <dbReference type="Proteomes" id="UP001476950"/>
    </source>
</evidence>
<protein>
    <submittedName>
        <fullName evidence="2">Uncharacterized protein</fullName>
    </submittedName>
</protein>
<organism evidence="2 3">
    <name type="scientific">Stenomitos frigidus AS-A4</name>
    <dbReference type="NCBI Taxonomy" id="2933935"/>
    <lineage>
        <taxon>Bacteria</taxon>
        <taxon>Bacillati</taxon>
        <taxon>Cyanobacteriota</taxon>
        <taxon>Cyanophyceae</taxon>
        <taxon>Leptolyngbyales</taxon>
        <taxon>Leptolyngbyaceae</taxon>
        <taxon>Stenomitos</taxon>
    </lineage>
</organism>
<dbReference type="EMBL" id="JAMPLM010000021">
    <property type="protein sequence ID" value="MEP1060720.1"/>
    <property type="molecule type" value="Genomic_DNA"/>
</dbReference>
<keyword evidence="1" id="KW-0812">Transmembrane</keyword>
<keyword evidence="3" id="KW-1185">Reference proteome</keyword>
<gene>
    <name evidence="2" type="ORF">NDI38_20010</name>
</gene>
<keyword evidence="1" id="KW-1133">Transmembrane helix</keyword>
<reference evidence="2 3" key="1">
    <citation type="submission" date="2022-04" db="EMBL/GenBank/DDBJ databases">
        <title>Positive selection, recombination, and allopatry shape intraspecific diversity of widespread and dominant cyanobacteria.</title>
        <authorList>
            <person name="Wei J."/>
            <person name="Shu W."/>
            <person name="Hu C."/>
        </authorList>
    </citation>
    <scope>NUCLEOTIDE SEQUENCE [LARGE SCALE GENOMIC DNA]</scope>
    <source>
        <strain evidence="2 3">AS-A4</strain>
    </source>
</reference>
<name>A0ABV0KQU0_9CYAN</name>
<accession>A0ABV0KQU0</accession>
<dbReference type="Proteomes" id="UP001476950">
    <property type="component" value="Unassembled WGS sequence"/>
</dbReference>
<evidence type="ECO:0000313" key="2">
    <source>
        <dbReference type="EMBL" id="MEP1060720.1"/>
    </source>
</evidence>
<keyword evidence="1" id="KW-0472">Membrane</keyword>
<evidence type="ECO:0000256" key="1">
    <source>
        <dbReference type="SAM" id="Phobius"/>
    </source>
</evidence>